<dbReference type="GO" id="GO:0043023">
    <property type="term" value="F:ribosomal large subunit binding"/>
    <property type="evidence" value="ECO:0007669"/>
    <property type="project" value="TreeGrafter"/>
</dbReference>
<gene>
    <name evidence="6" type="primary">frr</name>
    <name evidence="8" type="ORF">HGMM_F50F04C02</name>
</gene>
<comment type="similarity">
    <text evidence="2 6">Belongs to the RRF family.</text>
</comment>
<comment type="subcellular location">
    <subcellularLocation>
        <location evidence="1 6">Cytoplasm</location>
    </subcellularLocation>
</comment>
<dbReference type="AlphaFoldDB" id="H5SMQ3"/>
<dbReference type="PANTHER" id="PTHR20982:SF3">
    <property type="entry name" value="MITOCHONDRIAL RIBOSOME RECYCLING FACTOR PSEUDO 1"/>
    <property type="match status" value="1"/>
</dbReference>
<evidence type="ECO:0000256" key="3">
    <source>
        <dbReference type="ARBA" id="ARBA00022490"/>
    </source>
</evidence>
<dbReference type="FunFam" id="3.30.1360.40:FF:000001">
    <property type="entry name" value="Ribosome-recycling factor"/>
    <property type="match status" value="1"/>
</dbReference>
<dbReference type="PANTHER" id="PTHR20982">
    <property type="entry name" value="RIBOSOME RECYCLING FACTOR"/>
    <property type="match status" value="1"/>
</dbReference>
<organism evidence="8">
    <name type="scientific">uncultured Bacteroidota bacterium</name>
    <dbReference type="NCBI Taxonomy" id="152509"/>
    <lineage>
        <taxon>Bacteria</taxon>
        <taxon>Pseudomonadati</taxon>
        <taxon>Bacteroidota</taxon>
        <taxon>environmental samples</taxon>
    </lineage>
</organism>
<feature type="domain" description="Ribosome recycling factor" evidence="7">
    <location>
        <begin position="26"/>
        <end position="185"/>
    </location>
</feature>
<evidence type="ECO:0000256" key="6">
    <source>
        <dbReference type="HAMAP-Rule" id="MF_00040"/>
    </source>
</evidence>
<evidence type="ECO:0000256" key="4">
    <source>
        <dbReference type="ARBA" id="ARBA00022917"/>
    </source>
</evidence>
<protein>
    <recommendedName>
        <fullName evidence="6">Ribosome-recycling factor</fullName>
        <shortName evidence="6">RRF</shortName>
    </recommendedName>
    <alternativeName>
        <fullName evidence="6">Ribosome-releasing factor</fullName>
    </alternativeName>
</protein>
<evidence type="ECO:0000256" key="5">
    <source>
        <dbReference type="ARBA" id="ARBA00025050"/>
    </source>
</evidence>
<dbReference type="Pfam" id="PF01765">
    <property type="entry name" value="RRF"/>
    <property type="match status" value="1"/>
</dbReference>
<keyword evidence="3 6" id="KW-0963">Cytoplasm</keyword>
<sequence>MTPEIQTLLKETENHMKKTLVHYDELFGKIRAGKATPALIEHLKVEYYGAPTPLKHVATFAVQDTRTLLVQPFDPSLVKAIEKAIAEANLGLSVAPDGKAVRVTFPSLTEEQRKKLVKQVKDLAEEGRVAVRNIRRDSLEELRKLQKNGTPEDHIRKAQEELQKLTDRYIGEIDRLAETKEHELLSV</sequence>
<comment type="function">
    <text evidence="5 6">Responsible for the release of ribosomes from messenger RNA at the termination of protein biosynthesis. May increase the efficiency of translation by recycling ribosomes from one round of translation to another.</text>
</comment>
<evidence type="ECO:0000256" key="1">
    <source>
        <dbReference type="ARBA" id="ARBA00004496"/>
    </source>
</evidence>
<proteinExistence type="inferred from homology"/>
<dbReference type="Gene3D" id="3.30.1360.40">
    <property type="match status" value="1"/>
</dbReference>
<name>H5SMQ3_9BACT</name>
<evidence type="ECO:0000259" key="7">
    <source>
        <dbReference type="Pfam" id="PF01765"/>
    </source>
</evidence>
<dbReference type="GO" id="GO:0006415">
    <property type="term" value="P:translational termination"/>
    <property type="evidence" value="ECO:0007669"/>
    <property type="project" value="UniProtKB-UniRule"/>
</dbReference>
<dbReference type="Gene3D" id="1.10.132.20">
    <property type="entry name" value="Ribosome-recycling factor"/>
    <property type="match status" value="1"/>
</dbReference>
<dbReference type="InterPro" id="IPR036191">
    <property type="entry name" value="RRF_sf"/>
</dbReference>
<dbReference type="FunFam" id="1.10.132.20:FF:000001">
    <property type="entry name" value="Ribosome-recycling factor"/>
    <property type="match status" value="1"/>
</dbReference>
<dbReference type="InterPro" id="IPR002661">
    <property type="entry name" value="Ribosome_recyc_fac"/>
</dbReference>
<dbReference type="GO" id="GO:0005737">
    <property type="term" value="C:cytoplasm"/>
    <property type="evidence" value="ECO:0007669"/>
    <property type="project" value="UniProtKB-SubCell"/>
</dbReference>
<reference evidence="8" key="2">
    <citation type="journal article" date="2012" name="PLoS ONE">
        <title>A Deeply Branching Thermophilic Bacterium with an Ancient Acetyl-CoA Pathway Dominates a Subsurface Ecosystem.</title>
        <authorList>
            <person name="Takami H."/>
            <person name="Noguchi H."/>
            <person name="Takaki Y."/>
            <person name="Uchiyama I."/>
            <person name="Toyoda A."/>
            <person name="Nishi S."/>
            <person name="Chee G.-J."/>
            <person name="Arai W."/>
            <person name="Nunoura T."/>
            <person name="Itoh T."/>
            <person name="Hattori M."/>
            <person name="Takai K."/>
        </authorList>
    </citation>
    <scope>NUCLEOTIDE SEQUENCE</scope>
</reference>
<evidence type="ECO:0000313" key="8">
    <source>
        <dbReference type="EMBL" id="BAL57439.1"/>
    </source>
</evidence>
<evidence type="ECO:0000256" key="2">
    <source>
        <dbReference type="ARBA" id="ARBA00005912"/>
    </source>
</evidence>
<dbReference type="InterPro" id="IPR023584">
    <property type="entry name" value="Ribosome_recyc_fac_dom"/>
</dbReference>
<keyword evidence="4 6" id="KW-0648">Protein biosynthesis</keyword>
<dbReference type="HAMAP" id="MF_00040">
    <property type="entry name" value="RRF"/>
    <property type="match status" value="1"/>
</dbReference>
<accession>H5SMQ3</accession>
<dbReference type="CDD" id="cd00520">
    <property type="entry name" value="RRF"/>
    <property type="match status" value="1"/>
</dbReference>
<dbReference type="NCBIfam" id="TIGR00496">
    <property type="entry name" value="frr"/>
    <property type="match status" value="1"/>
</dbReference>
<dbReference type="EMBL" id="AP011776">
    <property type="protein sequence ID" value="BAL57439.1"/>
    <property type="molecule type" value="Genomic_DNA"/>
</dbReference>
<dbReference type="SUPFAM" id="SSF55194">
    <property type="entry name" value="Ribosome recycling factor, RRF"/>
    <property type="match status" value="1"/>
</dbReference>
<reference evidence="8" key="1">
    <citation type="journal article" date="2005" name="Environ. Microbiol.">
        <title>Genetic and functional properties of uncultivated thermophilic crenarchaeotes from a subsurface gold mine as revealed by analysis of genome fragments.</title>
        <authorList>
            <person name="Nunoura T."/>
            <person name="Hirayama H."/>
            <person name="Takami H."/>
            <person name="Oida H."/>
            <person name="Nishi S."/>
            <person name="Shimamura S."/>
            <person name="Suzuki Y."/>
            <person name="Inagaki F."/>
            <person name="Takai K."/>
            <person name="Nealson K.H."/>
            <person name="Horikoshi K."/>
        </authorList>
    </citation>
    <scope>NUCLEOTIDE SEQUENCE</scope>
</reference>